<dbReference type="InParanoid" id="Q55F24"/>
<gene>
    <name evidence="1" type="ORF">DDB_G0268658</name>
</gene>
<comment type="caution">
    <text evidence="1">The sequence shown here is derived from an EMBL/GenBank/DDBJ whole genome shotgun (WGS) entry which is preliminary data.</text>
</comment>
<dbReference type="GeneID" id="8616529"/>
<proteinExistence type="predicted"/>
<dbReference type="AlphaFoldDB" id="Q55F24"/>
<sequence>MKIYHQIVINANIVFSTLSASGSGPVRSNFKANIVHAQVQV</sequence>
<dbReference type="KEGG" id="ddi:DDB_G0268658"/>
<dbReference type="RefSeq" id="XP_646846.1">
    <property type="nucleotide sequence ID" value="XM_641754.1"/>
</dbReference>
<evidence type="ECO:0000313" key="1">
    <source>
        <dbReference type="EMBL" id="EAL72918.1"/>
    </source>
</evidence>
<accession>Q55F24</accession>
<dbReference type="PaxDb" id="44689-DDB0189932"/>
<evidence type="ECO:0000313" key="2">
    <source>
        <dbReference type="Proteomes" id="UP000002195"/>
    </source>
</evidence>
<dbReference type="VEuPathDB" id="AmoebaDB:DDB_G0268658"/>
<keyword evidence="2" id="KW-1185">Reference proteome</keyword>
<name>Q55F24_DICDI</name>
<reference evidence="1 2" key="1">
    <citation type="journal article" date="2005" name="Nature">
        <title>The genome of the social amoeba Dictyostelium discoideum.</title>
        <authorList>
            <consortium name="The Dictyostelium discoideum Sequencing Consortium"/>
            <person name="Eichinger L."/>
            <person name="Pachebat J.A."/>
            <person name="Glockner G."/>
            <person name="Rajandream M.A."/>
            <person name="Sucgang R."/>
            <person name="Berriman M."/>
            <person name="Song J."/>
            <person name="Olsen R."/>
            <person name="Szafranski K."/>
            <person name="Xu Q."/>
            <person name="Tunggal B."/>
            <person name="Kummerfeld S."/>
            <person name="Madera M."/>
            <person name="Konfortov B.A."/>
            <person name="Rivero F."/>
            <person name="Bankier A.T."/>
            <person name="Lehmann R."/>
            <person name="Hamlin N."/>
            <person name="Davies R."/>
            <person name="Gaudet P."/>
            <person name="Fey P."/>
            <person name="Pilcher K."/>
            <person name="Chen G."/>
            <person name="Saunders D."/>
            <person name="Sodergren E."/>
            <person name="Davis P."/>
            <person name="Kerhornou A."/>
            <person name="Nie X."/>
            <person name="Hall N."/>
            <person name="Anjard C."/>
            <person name="Hemphill L."/>
            <person name="Bason N."/>
            <person name="Farbrother P."/>
            <person name="Desany B."/>
            <person name="Just E."/>
            <person name="Morio T."/>
            <person name="Rost R."/>
            <person name="Churcher C."/>
            <person name="Cooper J."/>
            <person name="Haydock S."/>
            <person name="van Driessche N."/>
            <person name="Cronin A."/>
            <person name="Goodhead I."/>
            <person name="Muzny D."/>
            <person name="Mourier T."/>
            <person name="Pain A."/>
            <person name="Lu M."/>
            <person name="Harper D."/>
            <person name="Lindsay R."/>
            <person name="Hauser H."/>
            <person name="James K."/>
            <person name="Quiles M."/>
            <person name="Madan Babu M."/>
            <person name="Saito T."/>
            <person name="Buchrieser C."/>
            <person name="Wardroper A."/>
            <person name="Felder M."/>
            <person name="Thangavelu M."/>
            <person name="Johnson D."/>
            <person name="Knights A."/>
            <person name="Loulseged H."/>
            <person name="Mungall K."/>
            <person name="Oliver K."/>
            <person name="Price C."/>
            <person name="Quail M.A."/>
            <person name="Urushihara H."/>
            <person name="Hernandez J."/>
            <person name="Rabbinowitsch E."/>
            <person name="Steffen D."/>
            <person name="Sanders M."/>
            <person name="Ma J."/>
            <person name="Kohara Y."/>
            <person name="Sharp S."/>
            <person name="Simmonds M."/>
            <person name="Spiegler S."/>
            <person name="Tivey A."/>
            <person name="Sugano S."/>
            <person name="White B."/>
            <person name="Walker D."/>
            <person name="Woodward J."/>
            <person name="Winckler T."/>
            <person name="Tanaka Y."/>
            <person name="Shaulsky G."/>
            <person name="Schleicher M."/>
            <person name="Weinstock G."/>
            <person name="Rosenthal A."/>
            <person name="Cox E.C."/>
            <person name="Chisholm R.L."/>
            <person name="Gibbs R."/>
            <person name="Loomis W.F."/>
            <person name="Platzer M."/>
            <person name="Kay R.R."/>
            <person name="Williams J."/>
            <person name="Dear P.H."/>
            <person name="Noegel A.A."/>
            <person name="Barrell B."/>
            <person name="Kuspa A."/>
        </authorList>
    </citation>
    <scope>NUCLEOTIDE SEQUENCE [LARGE SCALE GENOMIC DNA]</scope>
    <source>
        <strain evidence="1 2">AX4</strain>
    </source>
</reference>
<dbReference type="HOGENOM" id="CLU_3280634_0_0_1"/>
<protein>
    <submittedName>
        <fullName evidence="1">Uncharacterized protein</fullName>
    </submittedName>
</protein>
<organism evidence="1 2">
    <name type="scientific">Dictyostelium discoideum</name>
    <name type="common">Social amoeba</name>
    <dbReference type="NCBI Taxonomy" id="44689"/>
    <lineage>
        <taxon>Eukaryota</taxon>
        <taxon>Amoebozoa</taxon>
        <taxon>Evosea</taxon>
        <taxon>Eumycetozoa</taxon>
        <taxon>Dictyostelia</taxon>
        <taxon>Dictyosteliales</taxon>
        <taxon>Dictyosteliaceae</taxon>
        <taxon>Dictyostelium</taxon>
    </lineage>
</organism>
<dbReference type="Proteomes" id="UP000002195">
    <property type="component" value="Unassembled WGS sequence"/>
</dbReference>
<dbReference type="EMBL" id="AAFI02000004">
    <property type="protein sequence ID" value="EAL72918.1"/>
    <property type="molecule type" value="Genomic_DNA"/>
</dbReference>